<dbReference type="Proteomes" id="UP000004348">
    <property type="component" value="Chromosome"/>
</dbReference>
<dbReference type="HOGENOM" id="CLU_2069318_0_0_2"/>
<protein>
    <submittedName>
        <fullName evidence="1">Uncharacterized protein</fullName>
    </submittedName>
</protein>
<dbReference type="STRING" id="886738.Nlim_0050"/>
<reference evidence="1" key="1">
    <citation type="journal article" date="2011" name="PLoS ONE">
        <title>Genome of a low-salinity ammonia-oxidizing archaeon determined by single-cell and metagenomic analysis.</title>
        <authorList>
            <person name="Blainey P.C."/>
            <person name="Mosier A.C."/>
            <person name="Potanina A."/>
            <person name="Francis C.A."/>
            <person name="Quake S.R."/>
        </authorList>
    </citation>
    <scope>NUCLEOTIDE SEQUENCE [LARGE SCALE GENOMIC DNA]</scope>
    <source>
        <strain evidence="1">SFB1</strain>
    </source>
</reference>
<comment type="caution">
    <text evidence="1">The sequence shown here is derived from an EMBL/GenBank/DDBJ whole genome shotgun (WGS) entry which is preliminary data.</text>
</comment>
<name>F3KHV9_9ARCH</name>
<accession>F3KHV9</accession>
<gene>
    <name evidence="1" type="ORF">Nlim_0050</name>
</gene>
<sequence>MPHVVFDKKINLFDFSKSFVPIFQKTPILIKISSIFVEQNGLSALFPTVVIDESHQEFLIEISTTKEKTTVRLYPGTDPEKTDGVKSSLALLSNNLQKIFPQVKIIRSNIFEFLESANSN</sequence>
<proteinExistence type="predicted"/>
<evidence type="ECO:0000313" key="1">
    <source>
        <dbReference type="EMBL" id="EGG43000.1"/>
    </source>
</evidence>
<dbReference type="EMBL" id="AEGP01000014">
    <property type="protein sequence ID" value="EGG43000.1"/>
    <property type="molecule type" value="Genomic_DNA"/>
</dbReference>
<dbReference type="AlphaFoldDB" id="F3KHV9"/>
<organism evidence="1">
    <name type="scientific">Candidatus Nitrosarchaeum limnium SFB1</name>
    <dbReference type="NCBI Taxonomy" id="886738"/>
    <lineage>
        <taxon>Archaea</taxon>
        <taxon>Nitrososphaerota</taxon>
        <taxon>Nitrososphaeria</taxon>
        <taxon>Nitrosopumilales</taxon>
        <taxon>Nitrosopumilaceae</taxon>
        <taxon>Nitrosarchaeum</taxon>
    </lineage>
</organism>